<gene>
    <name evidence="6" type="ORF">JFN93_07480</name>
</gene>
<keyword evidence="3" id="KW-0479">Metal-binding</keyword>
<dbReference type="GO" id="GO:0005344">
    <property type="term" value="F:oxygen carrier activity"/>
    <property type="evidence" value="ECO:0007669"/>
    <property type="project" value="UniProtKB-KW"/>
</dbReference>
<dbReference type="SUPFAM" id="SSF47188">
    <property type="entry name" value="Hemerythrin-like"/>
    <property type="match status" value="1"/>
</dbReference>
<dbReference type="RefSeq" id="WP_199383382.1">
    <property type="nucleotide sequence ID" value="NZ_JAEMHM010000005.1"/>
</dbReference>
<evidence type="ECO:0000313" key="6">
    <source>
        <dbReference type="EMBL" id="MBJ6724542.1"/>
    </source>
</evidence>
<evidence type="ECO:0000256" key="2">
    <source>
        <dbReference type="ARBA" id="ARBA00022621"/>
    </source>
</evidence>
<dbReference type="GO" id="GO:0046872">
    <property type="term" value="F:metal ion binding"/>
    <property type="evidence" value="ECO:0007669"/>
    <property type="project" value="UniProtKB-KW"/>
</dbReference>
<comment type="similarity">
    <text evidence="1">Belongs to the hemerythrin family.</text>
</comment>
<dbReference type="PROSITE" id="PS00550">
    <property type="entry name" value="HEMERYTHRINS"/>
    <property type="match status" value="1"/>
</dbReference>
<dbReference type="NCBIfam" id="NF033749">
    <property type="entry name" value="bact_hemeryth"/>
    <property type="match status" value="1"/>
</dbReference>
<keyword evidence="4" id="KW-0408">Iron</keyword>
<accession>A0A8J7M0D0</accession>
<dbReference type="NCBIfam" id="TIGR02481">
    <property type="entry name" value="hemeryth_dom"/>
    <property type="match status" value="1"/>
</dbReference>
<evidence type="ECO:0000256" key="4">
    <source>
        <dbReference type="ARBA" id="ARBA00023004"/>
    </source>
</evidence>
<organism evidence="6 7">
    <name type="scientific">Geomesophilobacter sediminis</name>
    <dbReference type="NCBI Taxonomy" id="2798584"/>
    <lineage>
        <taxon>Bacteria</taxon>
        <taxon>Pseudomonadati</taxon>
        <taxon>Thermodesulfobacteriota</taxon>
        <taxon>Desulfuromonadia</taxon>
        <taxon>Geobacterales</taxon>
        <taxon>Geobacteraceae</taxon>
        <taxon>Geomesophilobacter</taxon>
    </lineage>
</organism>
<reference evidence="6" key="1">
    <citation type="submission" date="2020-12" db="EMBL/GenBank/DDBJ databases">
        <title>Geomonas sp. Red875, isolated from river sediment.</title>
        <authorList>
            <person name="Xu Z."/>
            <person name="Zhang Z."/>
            <person name="Masuda Y."/>
            <person name="Itoh H."/>
            <person name="Senoo K."/>
        </authorList>
    </citation>
    <scope>NUCLEOTIDE SEQUENCE</scope>
    <source>
        <strain evidence="6">Red875</strain>
    </source>
</reference>
<keyword evidence="2" id="KW-0561">Oxygen transport</keyword>
<name>A0A8J7M0D0_9BACT</name>
<dbReference type="Gene3D" id="1.20.120.50">
    <property type="entry name" value="Hemerythrin-like"/>
    <property type="match status" value="1"/>
</dbReference>
<protein>
    <submittedName>
        <fullName evidence="6">Hemerythrin family protein</fullName>
    </submittedName>
</protein>
<evidence type="ECO:0000313" key="7">
    <source>
        <dbReference type="Proteomes" id="UP000636888"/>
    </source>
</evidence>
<comment type="caution">
    <text evidence="6">The sequence shown here is derived from an EMBL/GenBank/DDBJ whole genome shotgun (WGS) entry which is preliminary data.</text>
</comment>
<feature type="domain" description="Hemerythrin-like" evidence="5">
    <location>
        <begin position="14"/>
        <end position="128"/>
    </location>
</feature>
<dbReference type="CDD" id="cd12107">
    <property type="entry name" value="Hemerythrin"/>
    <property type="match status" value="1"/>
</dbReference>
<dbReference type="EMBL" id="JAEMHM010000005">
    <property type="protein sequence ID" value="MBJ6724542.1"/>
    <property type="molecule type" value="Genomic_DNA"/>
</dbReference>
<proteinExistence type="inferred from homology"/>
<evidence type="ECO:0000256" key="3">
    <source>
        <dbReference type="ARBA" id="ARBA00022723"/>
    </source>
</evidence>
<sequence>MALIMWTSALSVKVKKFDDQHKKLVDMVNDLHEAMKVGKGKEVMGKVLDNLIQYTATHFKDEELLMKQHNFPDFDRHKKEHDQLVSQVLAVQKQFHSSSLPISSSVMEFLKNWLAKHIQGDDAKYGPFFNSKGIV</sequence>
<dbReference type="PANTHER" id="PTHR37164:SF1">
    <property type="entry name" value="BACTERIOHEMERYTHRIN"/>
    <property type="match status" value="1"/>
</dbReference>
<dbReference type="InterPro" id="IPR012827">
    <property type="entry name" value="Hemerythrin_metal-bd"/>
</dbReference>
<dbReference type="Proteomes" id="UP000636888">
    <property type="component" value="Unassembled WGS sequence"/>
</dbReference>
<dbReference type="InterPro" id="IPR035938">
    <property type="entry name" value="Hemerythrin-like_sf"/>
</dbReference>
<keyword evidence="2" id="KW-0813">Transport</keyword>
<dbReference type="InterPro" id="IPR016131">
    <property type="entry name" value="Haemerythrin_Fe_BS"/>
</dbReference>
<evidence type="ECO:0000256" key="1">
    <source>
        <dbReference type="ARBA" id="ARBA00010587"/>
    </source>
</evidence>
<evidence type="ECO:0000259" key="5">
    <source>
        <dbReference type="Pfam" id="PF01814"/>
    </source>
</evidence>
<dbReference type="AlphaFoldDB" id="A0A8J7M0D0"/>
<dbReference type="InterPro" id="IPR012312">
    <property type="entry name" value="Hemerythrin-like"/>
</dbReference>
<dbReference type="PANTHER" id="PTHR37164">
    <property type="entry name" value="BACTERIOHEMERYTHRIN"/>
    <property type="match status" value="1"/>
</dbReference>
<keyword evidence="7" id="KW-1185">Reference proteome</keyword>
<dbReference type="InterPro" id="IPR050669">
    <property type="entry name" value="Hemerythrin"/>
</dbReference>
<dbReference type="Pfam" id="PF01814">
    <property type="entry name" value="Hemerythrin"/>
    <property type="match status" value="1"/>
</dbReference>